<protein>
    <submittedName>
        <fullName evidence="2">Transcription elongation factor A protein-like 2</fullName>
    </submittedName>
</protein>
<dbReference type="GO" id="GO:0003746">
    <property type="term" value="F:translation elongation factor activity"/>
    <property type="evidence" value="ECO:0007669"/>
    <property type="project" value="UniProtKB-KW"/>
</dbReference>
<dbReference type="Proteomes" id="UP000694425">
    <property type="component" value="Unplaced"/>
</dbReference>
<dbReference type="AlphaFoldDB" id="U6DWZ4"/>
<keyword evidence="2" id="KW-0251">Elongation factor</keyword>
<organism evidence="2">
    <name type="scientific">Neovison vison</name>
    <name type="common">American mink</name>
    <name type="synonym">Mustela vison</name>
    <dbReference type="NCBI Taxonomy" id="452646"/>
    <lineage>
        <taxon>Eukaryota</taxon>
        <taxon>Metazoa</taxon>
        <taxon>Chordata</taxon>
        <taxon>Craniata</taxon>
        <taxon>Vertebrata</taxon>
        <taxon>Euteleostomi</taxon>
        <taxon>Mammalia</taxon>
        <taxon>Eutheria</taxon>
        <taxon>Laurasiatheria</taxon>
        <taxon>Carnivora</taxon>
        <taxon>Caniformia</taxon>
        <taxon>Musteloidea</taxon>
        <taxon>Mustelidae</taxon>
        <taxon>Mustelinae</taxon>
        <taxon>Neogale</taxon>
    </lineage>
</organism>
<dbReference type="EMBL" id="HAAF01014765">
    <property type="protein sequence ID" value="CCP86587.1"/>
    <property type="molecule type" value="mRNA"/>
</dbReference>
<evidence type="ECO:0000313" key="4">
    <source>
        <dbReference type="Proteomes" id="UP000694425"/>
    </source>
</evidence>
<dbReference type="GeneTree" id="ENSGT01010000224016"/>
<gene>
    <name evidence="2" type="primary">TCAL2</name>
</gene>
<dbReference type="Ensembl" id="ENSNVIT00000027105.1">
    <property type="protein sequence ID" value="ENSNVIP00000023319.1"/>
    <property type="gene ID" value="ENSNVIG00000018164.1"/>
</dbReference>
<feature type="compositionally biased region" description="Basic and acidic residues" evidence="1">
    <location>
        <begin position="36"/>
        <end position="69"/>
    </location>
</feature>
<accession>U6DWZ4</accession>
<keyword evidence="2" id="KW-0648">Protein biosynthesis</keyword>
<sequence length="79" mass="9196">MEKLCNGDEGMPEKKGKMEYKEQPEDVGRPELACTLEDKEKLENKGKTENEEILKDKERPGSVEKPKEGKPKRRRKTHE</sequence>
<evidence type="ECO:0000256" key="1">
    <source>
        <dbReference type="SAM" id="MobiDB-lite"/>
    </source>
</evidence>
<evidence type="ECO:0000313" key="2">
    <source>
        <dbReference type="EMBL" id="CCP86587.1"/>
    </source>
</evidence>
<keyword evidence="4" id="KW-1185">Reference proteome</keyword>
<evidence type="ECO:0000313" key="3">
    <source>
        <dbReference type="Ensembl" id="ENSNVIP00000023319.1"/>
    </source>
</evidence>
<feature type="region of interest" description="Disordered" evidence="1">
    <location>
        <begin position="1"/>
        <end position="79"/>
    </location>
</feature>
<feature type="compositionally biased region" description="Basic and acidic residues" evidence="1">
    <location>
        <begin position="1"/>
        <end position="29"/>
    </location>
</feature>
<proteinExistence type="evidence at transcript level"/>
<name>U6DWZ4_NEOVI</name>
<reference evidence="2" key="1">
    <citation type="submission" date="2012-11" db="EMBL/GenBank/DDBJ databases">
        <title>An American mink transcriptome.</title>
        <authorList>
            <person name="Anistoroaei R."/>
            <person name="Christensen K."/>
        </authorList>
    </citation>
    <scope>NUCLEOTIDE SEQUENCE</scope>
    <source>
        <tissue evidence="2">Pool of brain</tissue>
    </source>
</reference>
<reference evidence="3" key="2">
    <citation type="submission" date="2025-05" db="UniProtKB">
        <authorList>
            <consortium name="Ensembl"/>
        </authorList>
    </citation>
    <scope>IDENTIFICATION</scope>
</reference>
<feature type="compositionally biased region" description="Basic residues" evidence="1">
    <location>
        <begin position="70"/>
        <end position="79"/>
    </location>
</feature>